<feature type="transmembrane region" description="Helical" evidence="1">
    <location>
        <begin position="6"/>
        <end position="23"/>
    </location>
</feature>
<gene>
    <name evidence="2" type="ORF">CWE11_03135</name>
</gene>
<feature type="transmembrane region" description="Helical" evidence="1">
    <location>
        <begin position="35"/>
        <end position="59"/>
    </location>
</feature>
<dbReference type="AlphaFoldDB" id="A0A432WPN7"/>
<accession>A0A432WPN7</accession>
<evidence type="ECO:0000256" key="1">
    <source>
        <dbReference type="SAM" id="Phobius"/>
    </source>
</evidence>
<keyword evidence="1" id="KW-0812">Transmembrane</keyword>
<dbReference type="Proteomes" id="UP000288405">
    <property type="component" value="Unassembled WGS sequence"/>
</dbReference>
<comment type="caution">
    <text evidence="2">The sequence shown here is derived from an EMBL/GenBank/DDBJ whole genome shotgun (WGS) entry which is preliminary data.</text>
</comment>
<keyword evidence="1" id="KW-1133">Transmembrane helix</keyword>
<dbReference type="EMBL" id="PIPM01000002">
    <property type="protein sequence ID" value="RUO35766.1"/>
    <property type="molecule type" value="Genomic_DNA"/>
</dbReference>
<reference evidence="2 3" key="1">
    <citation type="journal article" date="2011" name="Front. Microbiol.">
        <title>Genomic signatures of strain selection and enhancement in Bacillus atrophaeus var. globigii, a historical biowarfare simulant.</title>
        <authorList>
            <person name="Gibbons H.S."/>
            <person name="Broomall S.M."/>
            <person name="McNew L.A."/>
            <person name="Daligault H."/>
            <person name="Chapman C."/>
            <person name="Bruce D."/>
            <person name="Karavis M."/>
            <person name="Krepps M."/>
            <person name="McGregor P.A."/>
            <person name="Hong C."/>
            <person name="Park K.H."/>
            <person name="Akmal A."/>
            <person name="Feldman A."/>
            <person name="Lin J.S."/>
            <person name="Chang W.E."/>
            <person name="Higgs B.W."/>
            <person name="Demirev P."/>
            <person name="Lindquist J."/>
            <person name="Liem A."/>
            <person name="Fochler E."/>
            <person name="Read T.D."/>
            <person name="Tapia R."/>
            <person name="Johnson S."/>
            <person name="Bishop-Lilly K.A."/>
            <person name="Detter C."/>
            <person name="Han C."/>
            <person name="Sozhamannan S."/>
            <person name="Rosenzweig C.N."/>
            <person name="Skowronski E.W."/>
        </authorList>
    </citation>
    <scope>NUCLEOTIDE SEQUENCE [LARGE SCALE GENOMIC DNA]</scope>
    <source>
        <strain evidence="2 3">GYP-17</strain>
    </source>
</reference>
<keyword evidence="1" id="KW-0472">Membrane</keyword>
<sequence length="123" mass="13293">MAMGLASILFLFAIIIGVMLAFARFGKDRNPPPVLVWWHGAFAILGFLILLFGAAFVGLPATANTGVVLLALAALGGLIMHFKYDRKRALIPVPMVWVHGVIALIGFLMILYAMLNIADTTQI</sequence>
<evidence type="ECO:0000313" key="3">
    <source>
        <dbReference type="Proteomes" id="UP000288405"/>
    </source>
</evidence>
<organism evidence="2 3">
    <name type="scientific">Aliidiomarina sanyensis</name>
    <dbReference type="NCBI Taxonomy" id="1249555"/>
    <lineage>
        <taxon>Bacteria</taxon>
        <taxon>Pseudomonadati</taxon>
        <taxon>Pseudomonadota</taxon>
        <taxon>Gammaproteobacteria</taxon>
        <taxon>Alteromonadales</taxon>
        <taxon>Idiomarinaceae</taxon>
        <taxon>Aliidiomarina</taxon>
    </lineage>
</organism>
<proteinExistence type="predicted"/>
<evidence type="ECO:0000313" key="2">
    <source>
        <dbReference type="EMBL" id="RUO35766.1"/>
    </source>
</evidence>
<feature type="transmembrane region" description="Helical" evidence="1">
    <location>
        <begin position="96"/>
        <end position="115"/>
    </location>
</feature>
<name>A0A432WPN7_9GAMM</name>
<keyword evidence="3" id="KW-1185">Reference proteome</keyword>
<feature type="transmembrane region" description="Helical" evidence="1">
    <location>
        <begin position="65"/>
        <end position="84"/>
    </location>
</feature>
<protein>
    <submittedName>
        <fullName evidence="2">Uncharacterized protein</fullName>
    </submittedName>
</protein>